<dbReference type="InterPro" id="IPR007527">
    <property type="entry name" value="Znf_SWIM"/>
</dbReference>
<feature type="domain" description="SWIM-type" evidence="3">
    <location>
        <begin position="83"/>
        <end position="125"/>
    </location>
</feature>
<dbReference type="SUPFAM" id="SSF52980">
    <property type="entry name" value="Restriction endonuclease-like"/>
    <property type="match status" value="1"/>
</dbReference>
<organism evidence="4 5">
    <name type="scientific">Rotaria magnacalcarata</name>
    <dbReference type="NCBI Taxonomy" id="392030"/>
    <lineage>
        <taxon>Eukaryota</taxon>
        <taxon>Metazoa</taxon>
        <taxon>Spiralia</taxon>
        <taxon>Gnathifera</taxon>
        <taxon>Rotifera</taxon>
        <taxon>Eurotatoria</taxon>
        <taxon>Bdelloidea</taxon>
        <taxon>Philodinida</taxon>
        <taxon>Philodinidae</taxon>
        <taxon>Rotaria</taxon>
    </lineage>
</organism>
<protein>
    <recommendedName>
        <fullName evidence="6">SWIM-type domain-containing protein</fullName>
    </recommendedName>
</protein>
<dbReference type="Pfam" id="PF00078">
    <property type="entry name" value="RVT_1"/>
    <property type="match status" value="1"/>
</dbReference>
<accession>A0A820C1Y6</accession>
<gene>
    <name evidence="4" type="ORF">OVN521_LOCUS27206</name>
</gene>
<dbReference type="Gene3D" id="3.90.320.10">
    <property type="match status" value="1"/>
</dbReference>
<evidence type="ECO:0000259" key="2">
    <source>
        <dbReference type="PROSITE" id="PS50878"/>
    </source>
</evidence>
<dbReference type="PROSITE" id="PS50878">
    <property type="entry name" value="RT_POL"/>
    <property type="match status" value="1"/>
</dbReference>
<evidence type="ECO:0008006" key="6">
    <source>
        <dbReference type="Google" id="ProtNLM"/>
    </source>
</evidence>
<dbReference type="GO" id="GO:0006281">
    <property type="term" value="P:DNA repair"/>
    <property type="evidence" value="ECO:0007669"/>
    <property type="project" value="UniProtKB-ARBA"/>
</dbReference>
<name>A0A820C1Y6_9BILA</name>
<dbReference type="InterPro" id="IPR011604">
    <property type="entry name" value="PDDEXK-like_dom_sf"/>
</dbReference>
<sequence>MSSTVTPISIIDYKRPFNIDLGSITEYFCSVLASDGSHNRGALKDGNLLFKDHYVHSINIYKQYTKRTISAKCRAQMKKSTTYQINMIINTNRSVDILEGTCECVAGNGPRAACKHLAALSFALVDYDQNKLYEACTQRLQRWHQPTRKSSNPVPLLNIRFTRLHHNRNEEKNLKYSKFLANYTYVPKVSTTLNQLLIKYDQQSSAAAFFLLPGEDKNSFISLPARIIGAVPNSLDFILNSLMLKYYKDHVYLLPIQISNLEEITRGQSSSDQWHEARKLRISSTNVYDTAVQAKDFKKLAKSILDNRSKDLSFIPAVRHGILNEEMCRRRYVTEKAANIGHIPNICKNANIILLLKKKKDKKQPSSYRPISLLSCVGKILEKIIKQRMTKELNERKILPIHQAGFREHKSTMYNIYRLERFAHEHLDKRQHAAVICFDVKAEFDTVWFDGLIYNLYDLRLPSYLIRYIVSFLDNRTASIEIENTLSK</sequence>
<keyword evidence="5" id="KW-1185">Reference proteome</keyword>
<dbReference type="EMBL" id="CAJOBG010007434">
    <property type="protein sequence ID" value="CAF4216694.1"/>
    <property type="molecule type" value="Genomic_DNA"/>
</dbReference>
<dbReference type="InterPro" id="IPR043502">
    <property type="entry name" value="DNA/RNA_pol_sf"/>
</dbReference>
<dbReference type="SUPFAM" id="SSF56672">
    <property type="entry name" value="DNA/RNA polymerases"/>
    <property type="match status" value="1"/>
</dbReference>
<keyword evidence="1" id="KW-0479">Metal-binding</keyword>
<feature type="non-terminal residue" evidence="4">
    <location>
        <position position="1"/>
    </location>
</feature>
<dbReference type="GO" id="GO:0008270">
    <property type="term" value="F:zinc ion binding"/>
    <property type="evidence" value="ECO:0007669"/>
    <property type="project" value="UniProtKB-KW"/>
</dbReference>
<feature type="domain" description="Reverse transcriptase" evidence="2">
    <location>
        <begin position="336"/>
        <end position="488"/>
    </location>
</feature>
<dbReference type="PANTHER" id="PTHR19446">
    <property type="entry name" value="REVERSE TRANSCRIPTASES"/>
    <property type="match status" value="1"/>
</dbReference>
<dbReference type="InterPro" id="IPR000477">
    <property type="entry name" value="RT_dom"/>
</dbReference>
<dbReference type="Proteomes" id="UP000663866">
    <property type="component" value="Unassembled WGS sequence"/>
</dbReference>
<keyword evidence="1" id="KW-0863">Zinc-finger</keyword>
<evidence type="ECO:0000256" key="1">
    <source>
        <dbReference type="PROSITE-ProRule" id="PRU00325"/>
    </source>
</evidence>
<evidence type="ECO:0000313" key="4">
    <source>
        <dbReference type="EMBL" id="CAF4216694.1"/>
    </source>
</evidence>
<evidence type="ECO:0000313" key="5">
    <source>
        <dbReference type="Proteomes" id="UP000663866"/>
    </source>
</evidence>
<proteinExistence type="predicted"/>
<reference evidence="4" key="1">
    <citation type="submission" date="2021-02" db="EMBL/GenBank/DDBJ databases">
        <authorList>
            <person name="Nowell W R."/>
        </authorList>
    </citation>
    <scope>NUCLEOTIDE SEQUENCE</scope>
</reference>
<evidence type="ECO:0000259" key="3">
    <source>
        <dbReference type="PROSITE" id="PS50966"/>
    </source>
</evidence>
<dbReference type="AlphaFoldDB" id="A0A820C1Y6"/>
<dbReference type="PROSITE" id="PS50966">
    <property type="entry name" value="ZF_SWIM"/>
    <property type="match status" value="1"/>
</dbReference>
<comment type="caution">
    <text evidence="4">The sequence shown here is derived from an EMBL/GenBank/DDBJ whole genome shotgun (WGS) entry which is preliminary data.</text>
</comment>
<dbReference type="InterPro" id="IPR011335">
    <property type="entry name" value="Restrct_endonuc-II-like"/>
</dbReference>
<keyword evidence="1" id="KW-0862">Zinc</keyword>